<evidence type="ECO:0000313" key="2">
    <source>
        <dbReference type="EMBL" id="EMF10930.1"/>
    </source>
</evidence>
<dbReference type="InterPro" id="IPR046591">
    <property type="entry name" value="DUF6649"/>
</dbReference>
<evidence type="ECO:0000256" key="1">
    <source>
        <dbReference type="SAM" id="MobiDB-lite"/>
    </source>
</evidence>
<dbReference type="eggNOG" id="ENOG502SANZ">
    <property type="taxonomic scope" value="Eukaryota"/>
</dbReference>
<dbReference type="OrthoDB" id="2423964at2759"/>
<dbReference type="AlphaFoldDB" id="N1QEQ6"/>
<gene>
    <name evidence="2" type="ORF">SEPMUDRAFT_158002</name>
</gene>
<feature type="region of interest" description="Disordered" evidence="1">
    <location>
        <begin position="68"/>
        <end position="92"/>
    </location>
</feature>
<keyword evidence="3" id="KW-1185">Reference proteome</keyword>
<proteinExistence type="predicted"/>
<dbReference type="GeneID" id="27904898"/>
<name>N1QEQ6_SPHMS</name>
<reference evidence="2 3" key="1">
    <citation type="journal article" date="2012" name="PLoS Pathog.">
        <title>Diverse lifestyles and strategies of plant pathogenesis encoded in the genomes of eighteen Dothideomycetes fungi.</title>
        <authorList>
            <person name="Ohm R.A."/>
            <person name="Feau N."/>
            <person name="Henrissat B."/>
            <person name="Schoch C.L."/>
            <person name="Horwitz B.A."/>
            <person name="Barry K.W."/>
            <person name="Condon B.J."/>
            <person name="Copeland A.C."/>
            <person name="Dhillon B."/>
            <person name="Glaser F."/>
            <person name="Hesse C.N."/>
            <person name="Kosti I."/>
            <person name="LaButti K."/>
            <person name="Lindquist E.A."/>
            <person name="Lucas S."/>
            <person name="Salamov A.A."/>
            <person name="Bradshaw R.E."/>
            <person name="Ciuffetti L."/>
            <person name="Hamelin R.C."/>
            <person name="Kema G.H.J."/>
            <person name="Lawrence C."/>
            <person name="Scott J.A."/>
            <person name="Spatafora J.W."/>
            <person name="Turgeon B.G."/>
            <person name="de Wit P.J.G.M."/>
            <person name="Zhong S."/>
            <person name="Goodwin S.B."/>
            <person name="Grigoriev I.V."/>
        </authorList>
    </citation>
    <scope>NUCLEOTIDE SEQUENCE [LARGE SCALE GENOMIC DNA]</scope>
    <source>
        <strain evidence="2 3">SO2202</strain>
    </source>
</reference>
<dbReference type="RefSeq" id="XP_016759051.1">
    <property type="nucleotide sequence ID" value="XM_016907761.1"/>
</dbReference>
<organism evidence="2 3">
    <name type="scientific">Sphaerulina musiva (strain SO2202)</name>
    <name type="common">Poplar stem canker fungus</name>
    <name type="synonym">Septoria musiva</name>
    <dbReference type="NCBI Taxonomy" id="692275"/>
    <lineage>
        <taxon>Eukaryota</taxon>
        <taxon>Fungi</taxon>
        <taxon>Dikarya</taxon>
        <taxon>Ascomycota</taxon>
        <taxon>Pezizomycotina</taxon>
        <taxon>Dothideomycetes</taxon>
        <taxon>Dothideomycetidae</taxon>
        <taxon>Mycosphaerellales</taxon>
        <taxon>Mycosphaerellaceae</taxon>
        <taxon>Sphaerulina</taxon>
    </lineage>
</organism>
<dbReference type="OMA" id="GINVKPC"/>
<dbReference type="EMBL" id="KB456267">
    <property type="protein sequence ID" value="EMF10930.1"/>
    <property type="molecule type" value="Genomic_DNA"/>
</dbReference>
<sequence length="231" mass="25891">MAAIDVDVGPRKRKLDESRNDYERFAKRFNLLNLVRLQLAVSDAWYHVAESSTHGAHASSSYYIPVAGPSTSPTARTSSKHGTKSTAAGDGGLMQVDETRDRVYIHDLDAELADIESDEEKLIFLPDIEKHFSKIPKHVLTGKNEDVEGQELVLYSVPKSLTVDEQQDAVRKAIVETRQRAREKALEDARQQNMNRQYEQTMEGAETAHGYSTGYVTEMDTEADPDAMDMD</sequence>
<dbReference type="Pfam" id="PF20354">
    <property type="entry name" value="DUF6649"/>
    <property type="match status" value="1"/>
</dbReference>
<evidence type="ECO:0000313" key="3">
    <source>
        <dbReference type="Proteomes" id="UP000016931"/>
    </source>
</evidence>
<protein>
    <submittedName>
        <fullName evidence="2">Uncharacterized protein</fullName>
    </submittedName>
</protein>
<dbReference type="STRING" id="692275.N1QEQ6"/>
<accession>N1QEQ6</accession>
<dbReference type="HOGENOM" id="CLU_059580_2_0_1"/>
<dbReference type="Proteomes" id="UP000016931">
    <property type="component" value="Unassembled WGS sequence"/>
</dbReference>